<accession>A0A948WUI0</accession>
<reference evidence="1" key="1">
    <citation type="journal article" date="2021" name="PeerJ">
        <title>Extensive microbial diversity within the chicken gut microbiome revealed by metagenomics and culture.</title>
        <authorList>
            <person name="Gilroy R."/>
            <person name="Ravi A."/>
            <person name="Getino M."/>
            <person name="Pursley I."/>
            <person name="Horton D.L."/>
            <person name="Alikhan N.F."/>
            <person name="Baker D."/>
            <person name="Gharbi K."/>
            <person name="Hall N."/>
            <person name="Watson M."/>
            <person name="Adriaenssens E.M."/>
            <person name="Foster-Nyarko E."/>
            <person name="Jarju S."/>
            <person name="Secka A."/>
            <person name="Antonio M."/>
            <person name="Oren A."/>
            <person name="Chaudhuri R.R."/>
            <person name="La Ragione R."/>
            <person name="Hildebrand F."/>
            <person name="Pallen M.J."/>
        </authorList>
    </citation>
    <scope>NUCLEOTIDE SEQUENCE</scope>
    <source>
        <strain evidence="1">G4-2901</strain>
    </source>
</reference>
<dbReference type="Proteomes" id="UP000783796">
    <property type="component" value="Unassembled WGS sequence"/>
</dbReference>
<reference evidence="1" key="2">
    <citation type="submission" date="2021-04" db="EMBL/GenBank/DDBJ databases">
        <authorList>
            <person name="Gilroy R."/>
        </authorList>
    </citation>
    <scope>NUCLEOTIDE SEQUENCE</scope>
    <source>
        <strain evidence="1">G4-2901</strain>
    </source>
</reference>
<dbReference type="EMBL" id="JAHLFW010000005">
    <property type="protein sequence ID" value="MBU3836847.1"/>
    <property type="molecule type" value="Genomic_DNA"/>
</dbReference>
<comment type="caution">
    <text evidence="1">The sequence shown here is derived from an EMBL/GenBank/DDBJ whole genome shotgun (WGS) entry which is preliminary data.</text>
</comment>
<dbReference type="AlphaFoldDB" id="A0A948WUI0"/>
<evidence type="ECO:0000313" key="1">
    <source>
        <dbReference type="EMBL" id="MBU3836847.1"/>
    </source>
</evidence>
<proteinExistence type="predicted"/>
<evidence type="ECO:0000313" key="2">
    <source>
        <dbReference type="Proteomes" id="UP000783796"/>
    </source>
</evidence>
<organism evidence="1 2">
    <name type="scientific">Candidatus Phocaeicola faecigallinarum</name>
    <dbReference type="NCBI Taxonomy" id="2838732"/>
    <lineage>
        <taxon>Bacteria</taxon>
        <taxon>Pseudomonadati</taxon>
        <taxon>Bacteroidota</taxon>
        <taxon>Bacteroidia</taxon>
        <taxon>Bacteroidales</taxon>
        <taxon>Bacteroidaceae</taxon>
        <taxon>Phocaeicola</taxon>
    </lineage>
</organism>
<name>A0A948WUI0_9BACT</name>
<sequence>MIEFSRIVNKFIMNPTPQNRALVAGELAIDKELLGFKYWMIRDFALEEEFRNEIVWNK</sequence>
<gene>
    <name evidence="1" type="ORF">H9777_00665</name>
</gene>
<protein>
    <submittedName>
        <fullName evidence="1">Uncharacterized protein</fullName>
    </submittedName>
</protein>